<evidence type="ECO:0000313" key="1">
    <source>
        <dbReference type="EMBL" id="KAI7751322.1"/>
    </source>
</evidence>
<dbReference type="Proteomes" id="UP001206925">
    <property type="component" value="Unassembled WGS sequence"/>
</dbReference>
<dbReference type="SUPFAM" id="SSF49777">
    <property type="entry name" value="PEBP-like"/>
    <property type="match status" value="1"/>
</dbReference>
<dbReference type="CDD" id="cd00866">
    <property type="entry name" value="PEBP_euk"/>
    <property type="match status" value="1"/>
</dbReference>
<gene>
    <name evidence="1" type="ORF">M8C21_002882</name>
</gene>
<name>A0AAD5D0T8_AMBAR</name>
<dbReference type="PANTHER" id="PTHR11362:SF82">
    <property type="entry name" value="PHOSPHATIDYLETHANOLAMINE-BINDING PROTEIN 4"/>
    <property type="match status" value="1"/>
</dbReference>
<dbReference type="InterPro" id="IPR036610">
    <property type="entry name" value="PEBP-like_sf"/>
</dbReference>
<comment type="caution">
    <text evidence="1">The sequence shown here is derived from an EMBL/GenBank/DDBJ whole genome shotgun (WGS) entry which is preliminary data.</text>
</comment>
<dbReference type="PANTHER" id="PTHR11362">
    <property type="entry name" value="PHOSPHATIDYLETHANOLAMINE-BINDING PROTEIN"/>
    <property type="match status" value="1"/>
</dbReference>
<dbReference type="Gene3D" id="3.90.280.10">
    <property type="entry name" value="PEBP-like"/>
    <property type="match status" value="1"/>
</dbReference>
<dbReference type="AlphaFoldDB" id="A0AAD5D0T8"/>
<dbReference type="GO" id="GO:0010030">
    <property type="term" value="P:positive regulation of seed germination"/>
    <property type="evidence" value="ECO:0007669"/>
    <property type="project" value="TreeGrafter"/>
</dbReference>
<dbReference type="GO" id="GO:0009737">
    <property type="term" value="P:response to abscisic acid"/>
    <property type="evidence" value="ECO:0007669"/>
    <property type="project" value="TreeGrafter"/>
</dbReference>
<evidence type="ECO:0000313" key="2">
    <source>
        <dbReference type="Proteomes" id="UP001206925"/>
    </source>
</evidence>
<dbReference type="Pfam" id="PF01161">
    <property type="entry name" value="PBP"/>
    <property type="match status" value="1"/>
</dbReference>
<reference evidence="1" key="1">
    <citation type="submission" date="2022-06" db="EMBL/GenBank/DDBJ databases">
        <title>Uncovering the hologenomic basis of an extraordinary plant invasion.</title>
        <authorList>
            <person name="Bieker V.C."/>
            <person name="Martin M.D."/>
            <person name="Gilbert T."/>
            <person name="Hodgins K."/>
            <person name="Battlay P."/>
            <person name="Petersen B."/>
            <person name="Wilson J."/>
        </authorList>
    </citation>
    <scope>NUCLEOTIDE SEQUENCE</scope>
    <source>
        <strain evidence="1">AA19_3_7</strain>
        <tissue evidence="1">Leaf</tissue>
    </source>
</reference>
<proteinExistence type="predicted"/>
<dbReference type="InterPro" id="IPR008914">
    <property type="entry name" value="PEBP"/>
</dbReference>
<dbReference type="InterPro" id="IPR035810">
    <property type="entry name" value="PEBP_euk"/>
</dbReference>
<keyword evidence="2" id="KW-1185">Reference proteome</keyword>
<dbReference type="EMBL" id="JAMZMK010005932">
    <property type="protein sequence ID" value="KAI7751322.1"/>
    <property type="molecule type" value="Genomic_DNA"/>
</dbReference>
<protein>
    <submittedName>
        <fullName evidence="1">Uncharacterized protein</fullName>
    </submittedName>
</protein>
<organism evidence="1 2">
    <name type="scientific">Ambrosia artemisiifolia</name>
    <name type="common">Common ragweed</name>
    <dbReference type="NCBI Taxonomy" id="4212"/>
    <lineage>
        <taxon>Eukaryota</taxon>
        <taxon>Viridiplantae</taxon>
        <taxon>Streptophyta</taxon>
        <taxon>Embryophyta</taxon>
        <taxon>Tracheophyta</taxon>
        <taxon>Spermatophyta</taxon>
        <taxon>Magnoliopsida</taxon>
        <taxon>eudicotyledons</taxon>
        <taxon>Gunneridae</taxon>
        <taxon>Pentapetalae</taxon>
        <taxon>asterids</taxon>
        <taxon>campanulids</taxon>
        <taxon>Asterales</taxon>
        <taxon>Asteraceae</taxon>
        <taxon>Asteroideae</taxon>
        <taxon>Heliantheae alliance</taxon>
        <taxon>Heliantheae</taxon>
        <taxon>Ambrosia</taxon>
    </lineage>
</organism>
<sequence>MNSRASSDVITRVLHGVVEPFVPTVTMMVYYGNHRLINGSELRLSVAEITPRVLIGGEHDELYTLIMIDPDAPNPDEPALREVVTWIVTNIPGGESSTQGNEFMSYDVPNPQVGVHRHIMLLFRQRGPLNGIETLESRVHFRTRDFANTHNLDNPVGVAYFNVRRQAS</sequence>
<accession>A0AAD5D0T8</accession>